<evidence type="ECO:0000259" key="1">
    <source>
        <dbReference type="Pfam" id="PF07929"/>
    </source>
</evidence>
<dbReference type="InterPro" id="IPR012912">
    <property type="entry name" value="Plasmid_pRiA4b_Orf3-like"/>
</dbReference>
<dbReference type="Pfam" id="PF07929">
    <property type="entry name" value="PRiA4_ORF3"/>
    <property type="match status" value="1"/>
</dbReference>
<dbReference type="SUPFAM" id="SSF159941">
    <property type="entry name" value="MM3350-like"/>
    <property type="match status" value="1"/>
</dbReference>
<dbReference type="EMBL" id="FZOW01000007">
    <property type="protein sequence ID" value="SNS94874.1"/>
    <property type="molecule type" value="Genomic_DNA"/>
</dbReference>
<gene>
    <name evidence="2" type="ORF">SAMN05421642_107134</name>
</gene>
<dbReference type="Proteomes" id="UP000198327">
    <property type="component" value="Unassembled WGS sequence"/>
</dbReference>
<dbReference type="PANTHER" id="PTHR41878">
    <property type="entry name" value="LEXA REPRESSOR-RELATED"/>
    <property type="match status" value="1"/>
</dbReference>
<sequence>MAVTADKNRRTGANVIPLFDAAVSPLDGFDKWLAETGYDKDPARVISIIESLLSVIGETNTDFAPTAWLPHDAHTLLASVGEIAGDSDIASTMVSMSLDYLAFLDQTGRWTGSADNYAHCVEDLARYLDSVVPQILTPDDIELTPVSPEHELEALSALKPVRQLQLLLAWVGDGKPVTSTGVPRPALIDEFAHADGVELAEGERTVRTVRHVHALATLWDTAVSAGLIKLTSTRAVRVGQTTSLPAVRAAVVHLVRSYFEVDDPMGPFHVANIVAARIVLGAMTDSPPSEPSQTAFTNPDEEAAHSILVGMLRQFEVDGWLTLDGAYDVPMGVRPAVLEALKSVDLSGSIPLEDIERLVVTVRLLETSPPVWRRLELDPELTLGEVHIVLQRAFGWEDTHLHQFLSGSQGHGQTIYGPAEWVDELDGDARVEQDIPIGALLRTPGDTLTYEYDFGDGWEHTITLDAIAPPDPEFVGARCTDGANMTPFEDSGGPWGWNEHLAAAADPGHEQHAESRRWLGLRKNATIDPTEFDLELAADTVAGLFDVR</sequence>
<accession>A0A239IR27</accession>
<evidence type="ECO:0000313" key="3">
    <source>
        <dbReference type="Proteomes" id="UP000198327"/>
    </source>
</evidence>
<evidence type="ECO:0000313" key="2">
    <source>
        <dbReference type="EMBL" id="SNS94874.1"/>
    </source>
</evidence>
<dbReference type="Gene3D" id="3.10.290.30">
    <property type="entry name" value="MM3350-like"/>
    <property type="match status" value="1"/>
</dbReference>
<proteinExistence type="predicted"/>
<dbReference type="AlphaFoldDB" id="A0A239IR27"/>
<dbReference type="STRING" id="398843.A3K89_10795"/>
<protein>
    <submittedName>
        <fullName evidence="2">PRiA4b ORF-3-like protein</fullName>
    </submittedName>
</protein>
<dbReference type="PANTHER" id="PTHR41878:SF1">
    <property type="entry name" value="TNPR PROTEIN"/>
    <property type="match status" value="1"/>
</dbReference>
<organism evidence="2 3">
    <name type="scientific">Rhodococcoides kyotonense</name>
    <dbReference type="NCBI Taxonomy" id="398843"/>
    <lineage>
        <taxon>Bacteria</taxon>
        <taxon>Bacillati</taxon>
        <taxon>Actinomycetota</taxon>
        <taxon>Actinomycetes</taxon>
        <taxon>Mycobacteriales</taxon>
        <taxon>Nocardiaceae</taxon>
        <taxon>Rhodococcoides</taxon>
    </lineage>
</organism>
<dbReference type="InterPro" id="IPR024047">
    <property type="entry name" value="MM3350-like_sf"/>
</dbReference>
<name>A0A239IR27_9NOCA</name>
<keyword evidence="3" id="KW-1185">Reference proteome</keyword>
<feature type="domain" description="Plasmid pRiA4b Orf3-like" evidence="1">
    <location>
        <begin position="358"/>
        <end position="535"/>
    </location>
</feature>
<reference evidence="3" key="1">
    <citation type="submission" date="2017-06" db="EMBL/GenBank/DDBJ databases">
        <authorList>
            <person name="Varghese N."/>
            <person name="Submissions S."/>
        </authorList>
    </citation>
    <scope>NUCLEOTIDE SEQUENCE [LARGE SCALE GENOMIC DNA]</scope>
    <source>
        <strain evidence="3">JCM 23211</strain>
    </source>
</reference>